<evidence type="ECO:0000313" key="1">
    <source>
        <dbReference type="EMBL" id="KAF9642395.1"/>
    </source>
</evidence>
<proteinExistence type="predicted"/>
<name>A0ACB6YY50_THEGA</name>
<dbReference type="EMBL" id="MU118500">
    <property type="protein sequence ID" value="KAF9642395.1"/>
    <property type="molecule type" value="Genomic_DNA"/>
</dbReference>
<reference evidence="1" key="2">
    <citation type="journal article" date="2020" name="Nat. Commun.">
        <title>Large-scale genome sequencing of mycorrhizal fungi provides insights into the early evolution of symbiotic traits.</title>
        <authorList>
            <person name="Miyauchi S."/>
            <person name="Kiss E."/>
            <person name="Kuo A."/>
            <person name="Drula E."/>
            <person name="Kohler A."/>
            <person name="Sanchez-Garcia M."/>
            <person name="Morin E."/>
            <person name="Andreopoulos B."/>
            <person name="Barry K.W."/>
            <person name="Bonito G."/>
            <person name="Buee M."/>
            <person name="Carver A."/>
            <person name="Chen C."/>
            <person name="Cichocki N."/>
            <person name="Clum A."/>
            <person name="Culley D."/>
            <person name="Crous P.W."/>
            <person name="Fauchery L."/>
            <person name="Girlanda M."/>
            <person name="Hayes R.D."/>
            <person name="Keri Z."/>
            <person name="LaButti K."/>
            <person name="Lipzen A."/>
            <person name="Lombard V."/>
            <person name="Magnuson J."/>
            <person name="Maillard F."/>
            <person name="Murat C."/>
            <person name="Nolan M."/>
            <person name="Ohm R.A."/>
            <person name="Pangilinan J."/>
            <person name="Pereira M.F."/>
            <person name="Perotto S."/>
            <person name="Peter M."/>
            <person name="Pfister S."/>
            <person name="Riley R."/>
            <person name="Sitrit Y."/>
            <person name="Stielow J.B."/>
            <person name="Szollosi G."/>
            <person name="Zifcakova L."/>
            <person name="Stursova M."/>
            <person name="Spatafora J.W."/>
            <person name="Tedersoo L."/>
            <person name="Vaario L.M."/>
            <person name="Yamada A."/>
            <person name="Yan M."/>
            <person name="Wang P."/>
            <person name="Xu J."/>
            <person name="Bruns T."/>
            <person name="Baldrian P."/>
            <person name="Vilgalys R."/>
            <person name="Dunand C."/>
            <person name="Henrissat B."/>
            <person name="Grigoriev I.V."/>
            <person name="Hibbett D."/>
            <person name="Nagy L.G."/>
            <person name="Martin F.M."/>
        </authorList>
    </citation>
    <scope>NUCLEOTIDE SEQUENCE</scope>
    <source>
        <strain evidence="1">P2</strain>
    </source>
</reference>
<organism evidence="1 2">
    <name type="scientific">Thelephora ganbajun</name>
    <name type="common">Ganba fungus</name>
    <dbReference type="NCBI Taxonomy" id="370292"/>
    <lineage>
        <taxon>Eukaryota</taxon>
        <taxon>Fungi</taxon>
        <taxon>Dikarya</taxon>
        <taxon>Basidiomycota</taxon>
        <taxon>Agaricomycotina</taxon>
        <taxon>Agaricomycetes</taxon>
        <taxon>Thelephorales</taxon>
        <taxon>Thelephoraceae</taxon>
        <taxon>Thelephora</taxon>
    </lineage>
</organism>
<accession>A0ACB6YY50</accession>
<keyword evidence="2" id="KW-1185">Reference proteome</keyword>
<sequence length="376" mass="42419">MLVCPAEGCKFTTKSNRALTAHVVRCKRAAIELTLITEDARQHKADCREAKRCRISSVEHLEVIPEVEEPMDIDPEDNGQPTVSMTPIDVPSPSADAPGPSMSCYGCVRRLPSKYQDMEINLHKIRRSLPHMPSFKTQKQQREEAEIAEAERQRGIPSPMPPSSPTPPVKLERFRTKEDEFRHFRIYHKHPILELSNTPLLDHNNFTESGEIHRAHPENVASGLWMPVAFMAGLSSLIGLFVNMTVALLIQWFCSGTGQKSTADVQCLIDDVILHEDFKAEDLQGVNLARELKKLDTFESSLEDQGWKKGSVKISMPCPKKKVAKSKAVEFEIEGLLYRDLMTVIKNACQDEVTMDSFHVTPFKEMWKLSDNASPI</sequence>
<reference evidence="1" key="1">
    <citation type="submission" date="2019-10" db="EMBL/GenBank/DDBJ databases">
        <authorList>
            <consortium name="DOE Joint Genome Institute"/>
            <person name="Kuo A."/>
            <person name="Miyauchi S."/>
            <person name="Kiss E."/>
            <person name="Drula E."/>
            <person name="Kohler A."/>
            <person name="Sanchez-Garcia M."/>
            <person name="Andreopoulos B."/>
            <person name="Barry K.W."/>
            <person name="Bonito G."/>
            <person name="Buee M."/>
            <person name="Carver A."/>
            <person name="Chen C."/>
            <person name="Cichocki N."/>
            <person name="Clum A."/>
            <person name="Culley D."/>
            <person name="Crous P.W."/>
            <person name="Fauchery L."/>
            <person name="Girlanda M."/>
            <person name="Hayes R."/>
            <person name="Keri Z."/>
            <person name="Labutti K."/>
            <person name="Lipzen A."/>
            <person name="Lombard V."/>
            <person name="Magnuson J."/>
            <person name="Maillard F."/>
            <person name="Morin E."/>
            <person name="Murat C."/>
            <person name="Nolan M."/>
            <person name="Ohm R."/>
            <person name="Pangilinan J."/>
            <person name="Pereira M."/>
            <person name="Perotto S."/>
            <person name="Peter M."/>
            <person name="Riley R."/>
            <person name="Sitrit Y."/>
            <person name="Stielow B."/>
            <person name="Szollosi G."/>
            <person name="Zifcakova L."/>
            <person name="Stursova M."/>
            <person name="Spatafora J.W."/>
            <person name="Tedersoo L."/>
            <person name="Vaario L.-M."/>
            <person name="Yamada A."/>
            <person name="Yan M."/>
            <person name="Wang P."/>
            <person name="Xu J."/>
            <person name="Bruns T."/>
            <person name="Baldrian P."/>
            <person name="Vilgalys R."/>
            <person name="Henrissat B."/>
            <person name="Grigoriev I.V."/>
            <person name="Hibbett D."/>
            <person name="Nagy L.G."/>
            <person name="Martin F.M."/>
        </authorList>
    </citation>
    <scope>NUCLEOTIDE SEQUENCE</scope>
    <source>
        <strain evidence="1">P2</strain>
    </source>
</reference>
<evidence type="ECO:0000313" key="2">
    <source>
        <dbReference type="Proteomes" id="UP000886501"/>
    </source>
</evidence>
<protein>
    <submittedName>
        <fullName evidence="1">Uncharacterized protein</fullName>
    </submittedName>
</protein>
<gene>
    <name evidence="1" type="ORF">BDM02DRAFT_3133118</name>
</gene>
<dbReference type="Proteomes" id="UP000886501">
    <property type="component" value="Unassembled WGS sequence"/>
</dbReference>
<comment type="caution">
    <text evidence="1">The sequence shown here is derived from an EMBL/GenBank/DDBJ whole genome shotgun (WGS) entry which is preliminary data.</text>
</comment>